<evidence type="ECO:0000256" key="6">
    <source>
        <dbReference type="ARBA" id="ARBA00022989"/>
    </source>
</evidence>
<keyword evidence="5 26" id="KW-0812">Transmembrane</keyword>
<evidence type="ECO:0000256" key="20">
    <source>
        <dbReference type="ARBA" id="ARBA00044919"/>
    </source>
</evidence>
<evidence type="ECO:0000256" key="19">
    <source>
        <dbReference type="ARBA" id="ARBA00044912"/>
    </source>
</evidence>
<evidence type="ECO:0000256" key="15">
    <source>
        <dbReference type="ARBA" id="ARBA00044898"/>
    </source>
</evidence>
<evidence type="ECO:0000256" key="22">
    <source>
        <dbReference type="ARBA" id="ARBA00044985"/>
    </source>
</evidence>
<comment type="catalytic activity">
    <reaction evidence="20">
        <text>L-alanyl-L-lysine(out) = L-alanyl-L-lysine(in)</text>
        <dbReference type="Rhea" id="RHEA:79415"/>
        <dbReference type="ChEBI" id="CHEBI:192470"/>
    </reaction>
</comment>
<feature type="transmembrane region" description="Helical" evidence="26">
    <location>
        <begin position="247"/>
        <end position="268"/>
    </location>
</feature>
<evidence type="ECO:0000256" key="21">
    <source>
        <dbReference type="ARBA" id="ARBA00044924"/>
    </source>
</evidence>
<accession>A0A1I0V1V2</accession>
<comment type="subunit">
    <text evidence="25">Homodimer. Interacts with lysosomal protein GLMP (via lumenal domain); the interaction starts while both proteins are still in the endoplasmic reticulum and is required for stabilization of MFSD1 in lysosomes but has no direct effect on its targeting to lysosomes or transporter activity.</text>
</comment>
<feature type="transmembrane region" description="Helical" evidence="26">
    <location>
        <begin position="340"/>
        <end position="362"/>
    </location>
</feature>
<keyword evidence="4" id="KW-0813">Transport</keyword>
<feature type="transmembrane region" description="Helical" evidence="26">
    <location>
        <begin position="7"/>
        <end position="27"/>
    </location>
</feature>
<comment type="catalytic activity">
    <reaction evidence="21">
        <text>L-lysyl-glycine(out) = L-lysyl-glycine(in)</text>
        <dbReference type="Rhea" id="RHEA:79407"/>
        <dbReference type="ChEBI" id="CHEBI:191202"/>
    </reaction>
</comment>
<dbReference type="InterPro" id="IPR011701">
    <property type="entry name" value="MFS"/>
</dbReference>
<comment type="catalytic activity">
    <reaction evidence="16">
        <text>L-arginyl-L-alpha-amino acid(out) = L-arginyl-L-alpha-amino acid(in)</text>
        <dbReference type="Rhea" id="RHEA:79371"/>
        <dbReference type="ChEBI" id="CHEBI:84315"/>
    </reaction>
</comment>
<evidence type="ECO:0000256" key="13">
    <source>
        <dbReference type="ARBA" id="ARBA00044891"/>
    </source>
</evidence>
<evidence type="ECO:0000256" key="7">
    <source>
        <dbReference type="ARBA" id="ARBA00023136"/>
    </source>
</evidence>
<dbReference type="PANTHER" id="PTHR23512:SF3">
    <property type="entry name" value="MAJOR FACILITATOR SUPERFAMILY DOMAIN-CONTAINING PROTEIN 1"/>
    <property type="match status" value="1"/>
</dbReference>
<evidence type="ECO:0000256" key="18">
    <source>
        <dbReference type="ARBA" id="ARBA00044903"/>
    </source>
</evidence>
<sequence length="396" mass="41571">MNKKFNYGYVMVALAFLIAFIGNYMQYQMTPLSATIIKQYGLTSAQFSSLFTSPMIPGILFSLISGILCDKFGVRICLAATSVIGAVALICRVFITSYSGLMAIMIIAGIGVTFLNSNMAKILGGWFKPEDTGKMLGYILVGSSVATGIATGTTALFPSVKAAYTFAAVLYVVIAALWIIFAKNGNPEILEAQKKAEKTSVLADLKIVMGNVNVWKVGICNMFLMGALVTISSFLPLALQNEKGMSVASSGLITSIILFSGVLGMILGPIVADKIGNFKILVFVAETIAAVGCAFAWLLPVGPLMYVAMCITGCCINAALPVITSIPIQLDGIGPKYAGTAGGVVATIQLLGCVVIPTYVIANIAGSNYSLILMLGGVSALISALAVFTLPRLKRN</sequence>
<evidence type="ECO:0000256" key="23">
    <source>
        <dbReference type="ARBA" id="ARBA00045018"/>
    </source>
</evidence>
<comment type="catalytic activity">
    <reaction evidence="15">
        <text>L-aspartyl-L-lysine(out) = L-aspartyl-L-lysine(in)</text>
        <dbReference type="Rhea" id="RHEA:79411"/>
        <dbReference type="ChEBI" id="CHEBI:229953"/>
    </reaction>
</comment>
<protein>
    <recommendedName>
        <fullName evidence="22">Lysosomal dipeptide transporter MFSD1</fullName>
    </recommendedName>
    <alternativeName>
        <fullName evidence="23">Major facilitator superfamily domain-containing protein 1</fullName>
    </alternativeName>
</protein>
<evidence type="ECO:0000256" key="26">
    <source>
        <dbReference type="SAM" id="Phobius"/>
    </source>
</evidence>
<comment type="catalytic activity">
    <reaction evidence="13">
        <text>L-lysyl-L-alpha-amino acid(out) = L-lysyl-L-alpha-amino acid(in)</text>
        <dbReference type="Rhea" id="RHEA:79387"/>
        <dbReference type="ChEBI" id="CHEBI:229965"/>
    </reaction>
</comment>
<evidence type="ECO:0000256" key="4">
    <source>
        <dbReference type="ARBA" id="ARBA00022448"/>
    </source>
</evidence>
<reference evidence="28 29" key="1">
    <citation type="submission" date="2016-10" db="EMBL/GenBank/DDBJ databases">
        <authorList>
            <person name="de Groot N.N."/>
        </authorList>
    </citation>
    <scope>NUCLEOTIDE SEQUENCE [LARGE SCALE GENOMIC DNA]</scope>
    <source>
        <strain evidence="28 29">DSM 5522</strain>
    </source>
</reference>
<evidence type="ECO:0000256" key="24">
    <source>
        <dbReference type="ARBA" id="ARBA00045709"/>
    </source>
</evidence>
<evidence type="ECO:0000256" key="3">
    <source>
        <dbReference type="ARBA" id="ARBA00008335"/>
    </source>
</evidence>
<keyword evidence="8" id="KW-0458">Lysosome</keyword>
<evidence type="ECO:0000256" key="11">
    <source>
        <dbReference type="ARBA" id="ARBA00044881"/>
    </source>
</evidence>
<evidence type="ECO:0000256" key="5">
    <source>
        <dbReference type="ARBA" id="ARBA00022692"/>
    </source>
</evidence>
<dbReference type="SUPFAM" id="SSF103473">
    <property type="entry name" value="MFS general substrate transporter"/>
    <property type="match status" value="1"/>
</dbReference>
<evidence type="ECO:0000256" key="25">
    <source>
        <dbReference type="ARBA" id="ARBA00046376"/>
    </source>
</evidence>
<comment type="subcellular location">
    <subcellularLocation>
        <location evidence="2">Cell membrane</location>
        <topology evidence="2">Multi-pass membrane protein</topology>
    </subcellularLocation>
    <subcellularLocation>
        <location evidence="1">Lysosome membrane</location>
        <topology evidence="1">Multi-pass membrane protein</topology>
    </subcellularLocation>
</comment>
<gene>
    <name evidence="28" type="ORF">SAMN05216249_101104</name>
</gene>
<comment type="catalytic activity">
    <reaction evidence="11">
        <text>L-alpha-aminoacyl-L-arginine(out) = L-alpha-aminoacyl-L-arginine(in)</text>
        <dbReference type="Rhea" id="RHEA:79367"/>
        <dbReference type="ChEBI" id="CHEBI:229968"/>
    </reaction>
</comment>
<dbReference type="Gene3D" id="1.20.1250.20">
    <property type="entry name" value="MFS general substrate transporter like domains"/>
    <property type="match status" value="2"/>
</dbReference>
<feature type="transmembrane region" description="Helical" evidence="26">
    <location>
        <begin position="214"/>
        <end position="235"/>
    </location>
</feature>
<feature type="transmembrane region" description="Helical" evidence="26">
    <location>
        <begin position="101"/>
        <end position="123"/>
    </location>
</feature>
<dbReference type="AlphaFoldDB" id="A0A1I0V1V2"/>
<dbReference type="EMBL" id="FOJY01000001">
    <property type="protein sequence ID" value="SFA70113.1"/>
    <property type="molecule type" value="Genomic_DNA"/>
</dbReference>
<evidence type="ECO:0000256" key="9">
    <source>
        <dbReference type="ARBA" id="ARBA00044876"/>
    </source>
</evidence>
<organism evidence="28 29">
    <name type="scientific">Acetitomaculum ruminis DSM 5522</name>
    <dbReference type="NCBI Taxonomy" id="1120918"/>
    <lineage>
        <taxon>Bacteria</taxon>
        <taxon>Bacillati</taxon>
        <taxon>Bacillota</taxon>
        <taxon>Clostridia</taxon>
        <taxon>Lachnospirales</taxon>
        <taxon>Lachnospiraceae</taxon>
        <taxon>Acetitomaculum</taxon>
    </lineage>
</organism>
<dbReference type="InterPro" id="IPR036259">
    <property type="entry name" value="MFS_trans_sf"/>
</dbReference>
<comment type="catalytic activity">
    <reaction evidence="9">
        <text>L-lysyl-L-alanine(out) = L-lysyl-L-alanine(in)</text>
        <dbReference type="Rhea" id="RHEA:79399"/>
        <dbReference type="ChEBI" id="CHEBI:229954"/>
    </reaction>
</comment>
<feature type="transmembrane region" description="Helical" evidence="26">
    <location>
        <begin position="280"/>
        <end position="299"/>
    </location>
</feature>
<evidence type="ECO:0000256" key="2">
    <source>
        <dbReference type="ARBA" id="ARBA00004651"/>
    </source>
</evidence>
<evidence type="ECO:0000313" key="29">
    <source>
        <dbReference type="Proteomes" id="UP000198838"/>
    </source>
</evidence>
<evidence type="ECO:0000256" key="1">
    <source>
        <dbReference type="ARBA" id="ARBA00004155"/>
    </source>
</evidence>
<feature type="transmembrane region" description="Helical" evidence="26">
    <location>
        <begin position="305"/>
        <end position="328"/>
    </location>
</feature>
<dbReference type="OrthoDB" id="182417at2"/>
<dbReference type="InterPro" id="IPR020846">
    <property type="entry name" value="MFS_dom"/>
</dbReference>
<proteinExistence type="inferred from homology"/>
<dbReference type="GO" id="GO:0005765">
    <property type="term" value="C:lysosomal membrane"/>
    <property type="evidence" value="ECO:0007669"/>
    <property type="project" value="UniProtKB-SubCell"/>
</dbReference>
<comment type="similarity">
    <text evidence="3">Belongs to the major facilitator superfamily.</text>
</comment>
<evidence type="ECO:0000259" key="27">
    <source>
        <dbReference type="PROSITE" id="PS50850"/>
    </source>
</evidence>
<dbReference type="Pfam" id="PF07690">
    <property type="entry name" value="MFS_1"/>
    <property type="match status" value="1"/>
</dbReference>
<dbReference type="PANTHER" id="PTHR23512">
    <property type="entry name" value="MAJOR FACILITATOR SUPERFAMILY DOMAIN-CONTAINING PROTEIN 1"/>
    <property type="match status" value="1"/>
</dbReference>
<evidence type="ECO:0000313" key="28">
    <source>
        <dbReference type="EMBL" id="SFA70113.1"/>
    </source>
</evidence>
<evidence type="ECO:0000256" key="17">
    <source>
        <dbReference type="ARBA" id="ARBA00044900"/>
    </source>
</evidence>
<dbReference type="GO" id="GO:0022857">
    <property type="term" value="F:transmembrane transporter activity"/>
    <property type="evidence" value="ECO:0007669"/>
    <property type="project" value="InterPro"/>
</dbReference>
<comment type="catalytic activity">
    <reaction evidence="12">
        <text>L-alpha-aminoacyl-L-histidine(out) = L-alpha-aminoacyl-L-histidine(in)</text>
        <dbReference type="Rhea" id="RHEA:79375"/>
        <dbReference type="ChEBI" id="CHEBI:229967"/>
    </reaction>
</comment>
<dbReference type="InterPro" id="IPR052187">
    <property type="entry name" value="MFSD1"/>
</dbReference>
<dbReference type="STRING" id="1120918.SAMN05216249_101104"/>
<comment type="catalytic activity">
    <reaction evidence="14">
        <text>L-alpha-aminoacyl-L-lysine(out) = L-alpha-aminoacyl-L-lysine(in)</text>
        <dbReference type="Rhea" id="RHEA:79383"/>
        <dbReference type="ChEBI" id="CHEBI:229966"/>
    </reaction>
</comment>
<comment type="function">
    <text evidence="24">Lysosomal dipeptide uniporter that selectively exports lysine, arginine or histidine-containing dipeptides with a net positive charge from the lysosome lumen into the cytosol. Could play a role in a specific type of protein O-glycosylation indirectly regulating macrophages migration and tissue invasion. Also essential for liver homeostasis.</text>
</comment>
<keyword evidence="29" id="KW-1185">Reference proteome</keyword>
<name>A0A1I0V1V2_9FIRM</name>
<evidence type="ECO:0000256" key="16">
    <source>
        <dbReference type="ARBA" id="ARBA00044899"/>
    </source>
</evidence>
<keyword evidence="6 26" id="KW-1133">Transmembrane helix</keyword>
<feature type="transmembrane region" description="Helical" evidence="26">
    <location>
        <begin position="76"/>
        <end position="95"/>
    </location>
</feature>
<evidence type="ECO:0000256" key="14">
    <source>
        <dbReference type="ARBA" id="ARBA00044893"/>
    </source>
</evidence>
<evidence type="ECO:0000256" key="10">
    <source>
        <dbReference type="ARBA" id="ARBA00044878"/>
    </source>
</evidence>
<feature type="domain" description="Major facilitator superfamily (MFS) profile" evidence="27">
    <location>
        <begin position="11"/>
        <end position="394"/>
    </location>
</feature>
<dbReference type="RefSeq" id="WP_092869825.1">
    <property type="nucleotide sequence ID" value="NZ_FOJY01000001.1"/>
</dbReference>
<feature type="transmembrane region" description="Helical" evidence="26">
    <location>
        <begin position="135"/>
        <end position="157"/>
    </location>
</feature>
<evidence type="ECO:0000256" key="12">
    <source>
        <dbReference type="ARBA" id="ARBA00044884"/>
    </source>
</evidence>
<comment type="catalytic activity">
    <reaction evidence="18">
        <text>L-arginyl-glycine(out) = L-arginyl-glycine(in)</text>
        <dbReference type="Rhea" id="RHEA:79391"/>
        <dbReference type="ChEBI" id="CHEBI:229955"/>
    </reaction>
</comment>
<dbReference type="Proteomes" id="UP000198838">
    <property type="component" value="Unassembled WGS sequence"/>
</dbReference>
<dbReference type="PROSITE" id="PS50850">
    <property type="entry name" value="MFS"/>
    <property type="match status" value="1"/>
</dbReference>
<dbReference type="GO" id="GO:0005886">
    <property type="term" value="C:plasma membrane"/>
    <property type="evidence" value="ECO:0007669"/>
    <property type="project" value="UniProtKB-SubCell"/>
</dbReference>
<comment type="catalytic activity">
    <reaction evidence="19">
        <text>L-histidyl-L-alpha-amino acid(out) = L-histidyl-L-alpha-amino acid(in)</text>
        <dbReference type="Rhea" id="RHEA:79379"/>
        <dbReference type="ChEBI" id="CHEBI:229964"/>
    </reaction>
</comment>
<evidence type="ECO:0000256" key="8">
    <source>
        <dbReference type="ARBA" id="ARBA00023228"/>
    </source>
</evidence>
<feature type="transmembrane region" description="Helical" evidence="26">
    <location>
        <begin position="47"/>
        <end position="69"/>
    </location>
</feature>
<comment type="catalytic activity">
    <reaction evidence="17">
        <text>L-lysyl-L-lysine(out) = L-lysyl-L-lysine(in)</text>
        <dbReference type="Rhea" id="RHEA:79403"/>
        <dbReference type="ChEBI" id="CHEBI:229956"/>
    </reaction>
</comment>
<keyword evidence="7 26" id="KW-0472">Membrane</keyword>
<feature type="transmembrane region" description="Helical" evidence="26">
    <location>
        <begin position="163"/>
        <end position="181"/>
    </location>
</feature>
<comment type="catalytic activity">
    <reaction evidence="10">
        <text>L-histidyl-glycine(out) = L-histidyl-glycine(in)</text>
        <dbReference type="Rhea" id="RHEA:79395"/>
        <dbReference type="ChEBI" id="CHEBI:229957"/>
    </reaction>
</comment>
<feature type="transmembrane region" description="Helical" evidence="26">
    <location>
        <begin position="368"/>
        <end position="390"/>
    </location>
</feature>